<dbReference type="Pfam" id="PF07905">
    <property type="entry name" value="PucR"/>
    <property type="match status" value="1"/>
</dbReference>
<dbReference type="HOGENOM" id="CLU_806066_0_0_11"/>
<feature type="domain" description="PucR C-terminal helix-turn-helix" evidence="2">
    <location>
        <begin position="322"/>
        <end position="375"/>
    </location>
</feature>
<dbReference type="Pfam" id="PF13556">
    <property type="entry name" value="HTH_30"/>
    <property type="match status" value="1"/>
</dbReference>
<evidence type="ECO:0000259" key="2">
    <source>
        <dbReference type="Pfam" id="PF13556"/>
    </source>
</evidence>
<dbReference type="InterPro" id="IPR042070">
    <property type="entry name" value="PucR_C-HTH_sf"/>
</dbReference>
<evidence type="ECO:0000259" key="1">
    <source>
        <dbReference type="Pfam" id="PF07905"/>
    </source>
</evidence>
<protein>
    <submittedName>
        <fullName evidence="3">Transcriptional regulator, CdaR</fullName>
    </submittedName>
</protein>
<proteinExistence type="predicted"/>
<dbReference type="InterPro" id="IPR051448">
    <property type="entry name" value="CdaR-like_regulators"/>
</dbReference>
<organism evidence="3 4">
    <name type="scientific">Coriobacterium glomerans (strain ATCC 49209 / DSM 20642 / JCM 10262 / PW2)</name>
    <dbReference type="NCBI Taxonomy" id="700015"/>
    <lineage>
        <taxon>Bacteria</taxon>
        <taxon>Bacillati</taxon>
        <taxon>Actinomycetota</taxon>
        <taxon>Coriobacteriia</taxon>
        <taxon>Coriobacteriales</taxon>
        <taxon>Coriobacteriaceae</taxon>
        <taxon>Coriobacterium</taxon>
    </lineage>
</organism>
<dbReference type="PANTHER" id="PTHR33744">
    <property type="entry name" value="CARBOHYDRATE DIACID REGULATOR"/>
    <property type="match status" value="1"/>
</dbReference>
<sequence>MLTLHSLLHDISAPIEPLSDIWNASKVIRSATVVESTETTEWFRGGALLMADQNVLASMGETAEFITDLSERRCAALAIRGTRGSEIIQRILAQANQAQLPLLLIPEGVSFFEVLNPVNREIGNDQRGAYFTQCAMKQLLQAGDARLENVKVLGLDHPDELGLILFRTEFCTDLLMSQDVESETVTLIDRFEDSVTDACEYLKSTGLAADYAVVNELNEISMALFVQFSIDYNQLISSFEKQIDTDGTFHFGVSDIRPLTQAEEAYEQADFAYRNGSLLTGPTPICRYRDVEFYQHINKLSESPETDAFFAHTDVLADHPHLLKTLTTFFAMNEQFKPTSKKLFIHVNTLRYRLEQIKKLTGLDYTVTSEKVWLFLGSLHINEM</sequence>
<gene>
    <name evidence="3" type="ordered locus">Corgl_1027</name>
</gene>
<feature type="domain" description="Purine catabolism PurC-like" evidence="1">
    <location>
        <begin position="25"/>
        <end position="122"/>
    </location>
</feature>
<evidence type="ECO:0000313" key="4">
    <source>
        <dbReference type="Proteomes" id="UP000006851"/>
    </source>
</evidence>
<dbReference type="InterPro" id="IPR012914">
    <property type="entry name" value="PucR_dom"/>
</dbReference>
<dbReference type="EMBL" id="CP002628">
    <property type="protein sequence ID" value="AEB07135.1"/>
    <property type="molecule type" value="Genomic_DNA"/>
</dbReference>
<dbReference type="Gene3D" id="1.10.10.2840">
    <property type="entry name" value="PucR C-terminal helix-turn-helix domain"/>
    <property type="match status" value="1"/>
</dbReference>
<dbReference type="InterPro" id="IPR025736">
    <property type="entry name" value="PucR_C-HTH_dom"/>
</dbReference>
<dbReference type="KEGG" id="cgo:Corgl_1027"/>
<dbReference type="AlphaFoldDB" id="F2N9N2"/>
<dbReference type="OrthoDB" id="3190266at2"/>
<dbReference type="STRING" id="700015.Corgl_1027"/>
<keyword evidence="4" id="KW-1185">Reference proteome</keyword>
<dbReference type="RefSeq" id="WP_013708878.1">
    <property type="nucleotide sequence ID" value="NC_015389.1"/>
</dbReference>
<accession>F2N9N2</accession>
<reference evidence="4" key="1">
    <citation type="journal article" date="2013" name="Stand. Genomic Sci.">
        <title>Complete genome sequence of Coriobacterium glomerans type strain (PW2(T)) from the midgut of Pyrrhocoris apterus L. (red soldier bug).</title>
        <authorList>
            <person name="Stackebrandt E."/>
            <person name="Zeytun A."/>
            <person name="Lapidus A."/>
            <person name="Nolan M."/>
            <person name="Lucas S."/>
            <person name="Hammon N."/>
            <person name="Deshpande S."/>
            <person name="Cheng J.F."/>
            <person name="Tapia R."/>
            <person name="Goodwin L.A."/>
            <person name="Pitluck S."/>
            <person name="Liolios K."/>
            <person name="Pagani I."/>
            <person name="Ivanova N."/>
            <person name="Mavromatis K."/>
            <person name="Mikhailova N."/>
            <person name="Huntemann M."/>
            <person name="Pati A."/>
            <person name="Chen A."/>
            <person name="Palaniappan K."/>
            <person name="Chang Y.J."/>
            <person name="Land M."/>
            <person name="Hauser L."/>
            <person name="Rohde M."/>
            <person name="Pukall R."/>
            <person name="Goker M."/>
            <person name="Detter J.C."/>
            <person name="Woyke T."/>
            <person name="Bristow J."/>
            <person name="Eisen J.A."/>
            <person name="Markowitz V."/>
            <person name="Hugenholtz P."/>
            <person name="Kyrpides N.C."/>
            <person name="Klenk H.P."/>
        </authorList>
    </citation>
    <scope>NUCLEOTIDE SEQUENCE</scope>
    <source>
        <strain evidence="4">ATCC 49209 / DSM 20642 / JCM 10262 / PW2</strain>
    </source>
</reference>
<dbReference type="Proteomes" id="UP000006851">
    <property type="component" value="Chromosome"/>
</dbReference>
<name>F2N9N2_CORGP</name>
<evidence type="ECO:0000313" key="3">
    <source>
        <dbReference type="EMBL" id="AEB07135.1"/>
    </source>
</evidence>
<dbReference type="eggNOG" id="COG3835">
    <property type="taxonomic scope" value="Bacteria"/>
</dbReference>